<dbReference type="Pfam" id="PF01453">
    <property type="entry name" value="B_lectin"/>
    <property type="match status" value="1"/>
</dbReference>
<keyword evidence="9 15" id="KW-0067">ATP-binding</keyword>
<dbReference type="GO" id="GO:0004674">
    <property type="term" value="F:protein serine/threonine kinase activity"/>
    <property type="evidence" value="ECO:0007669"/>
    <property type="project" value="UniProtKB-KW"/>
</dbReference>
<keyword evidence="3 15" id="KW-0723">Serine/threonine-protein kinase</keyword>
<name>A0ABD1M6V5_9FABA</name>
<gene>
    <name evidence="22" type="ORF">Fmac_019088</name>
</gene>
<evidence type="ECO:0000313" key="22">
    <source>
        <dbReference type="EMBL" id="KAL2331507.1"/>
    </source>
</evidence>
<evidence type="ECO:0000313" key="23">
    <source>
        <dbReference type="Proteomes" id="UP001603857"/>
    </source>
</evidence>
<dbReference type="InterPro" id="IPR000719">
    <property type="entry name" value="Prot_kinase_dom"/>
</dbReference>
<dbReference type="Gene3D" id="1.10.510.10">
    <property type="entry name" value="Transferase(Phosphotransferase) domain 1"/>
    <property type="match status" value="1"/>
</dbReference>
<dbReference type="InterPro" id="IPR003609">
    <property type="entry name" value="Pan_app"/>
</dbReference>
<dbReference type="PIRSF" id="PIRSF000641">
    <property type="entry name" value="SRK"/>
    <property type="match status" value="1"/>
</dbReference>
<keyword evidence="2" id="KW-1003">Cell membrane</keyword>
<evidence type="ECO:0000256" key="13">
    <source>
        <dbReference type="ARBA" id="ARBA00047899"/>
    </source>
</evidence>
<dbReference type="SMART" id="SM00220">
    <property type="entry name" value="S_TKc"/>
    <property type="match status" value="1"/>
</dbReference>
<keyword evidence="17" id="KW-0472">Membrane</keyword>
<dbReference type="InterPro" id="IPR011009">
    <property type="entry name" value="Kinase-like_dom_sf"/>
</dbReference>
<dbReference type="InterPro" id="IPR001480">
    <property type="entry name" value="Bulb-type_lectin_dom"/>
</dbReference>
<keyword evidence="12" id="KW-0325">Glycoprotein</keyword>
<evidence type="ECO:0000256" key="2">
    <source>
        <dbReference type="ARBA" id="ARBA00022475"/>
    </source>
</evidence>
<dbReference type="InterPro" id="IPR008271">
    <property type="entry name" value="Ser/Thr_kinase_AS"/>
</dbReference>
<dbReference type="SUPFAM" id="SSF51110">
    <property type="entry name" value="alpha-D-mannose-specific plant lectins"/>
    <property type="match status" value="1"/>
</dbReference>
<dbReference type="SMART" id="SM00473">
    <property type="entry name" value="PAN_AP"/>
    <property type="match status" value="1"/>
</dbReference>
<keyword evidence="10" id="KW-1015">Disulfide bond</keyword>
<evidence type="ECO:0000256" key="10">
    <source>
        <dbReference type="ARBA" id="ARBA00023157"/>
    </source>
</evidence>
<evidence type="ECO:0000259" key="19">
    <source>
        <dbReference type="PROSITE" id="PS50011"/>
    </source>
</evidence>
<accession>A0ABD1M6V5</accession>
<dbReference type="PROSITE" id="PS00108">
    <property type="entry name" value="PROTEIN_KINASE_ST"/>
    <property type="match status" value="1"/>
</dbReference>
<evidence type="ECO:0000256" key="6">
    <source>
        <dbReference type="ARBA" id="ARBA00022729"/>
    </source>
</evidence>
<dbReference type="CDD" id="cd01098">
    <property type="entry name" value="PAN_AP_plant"/>
    <property type="match status" value="1"/>
</dbReference>
<dbReference type="InterPro" id="IPR001245">
    <property type="entry name" value="Ser-Thr/Tyr_kinase_cat_dom"/>
</dbReference>
<evidence type="ECO:0000256" key="8">
    <source>
        <dbReference type="ARBA" id="ARBA00022777"/>
    </source>
</evidence>
<dbReference type="Pfam" id="PF08276">
    <property type="entry name" value="PAN_2"/>
    <property type="match status" value="1"/>
</dbReference>
<dbReference type="SUPFAM" id="SSF56112">
    <property type="entry name" value="Protein kinase-like (PK-like)"/>
    <property type="match status" value="1"/>
</dbReference>
<comment type="caution">
    <text evidence="22">The sequence shown here is derived from an EMBL/GenBank/DDBJ whole genome shotgun (WGS) entry which is preliminary data.</text>
</comment>
<keyword evidence="17" id="KW-1133">Transmembrane helix</keyword>
<dbReference type="Gene3D" id="2.90.10.10">
    <property type="entry name" value="Bulb-type lectin domain"/>
    <property type="match status" value="1"/>
</dbReference>
<comment type="subcellular location">
    <subcellularLocation>
        <location evidence="1">Cell membrane</location>
        <topology evidence="1">Single-pass type I membrane protein</topology>
    </subcellularLocation>
</comment>
<evidence type="ECO:0000259" key="21">
    <source>
        <dbReference type="PROSITE" id="PS50948"/>
    </source>
</evidence>
<evidence type="ECO:0000259" key="20">
    <source>
        <dbReference type="PROSITE" id="PS50927"/>
    </source>
</evidence>
<feature type="domain" description="Protein kinase" evidence="19">
    <location>
        <begin position="520"/>
        <end position="806"/>
    </location>
</feature>
<comment type="catalytic activity">
    <reaction evidence="13 15">
        <text>L-threonyl-[protein] + ATP = O-phospho-L-threonyl-[protein] + ADP + H(+)</text>
        <dbReference type="Rhea" id="RHEA:46608"/>
        <dbReference type="Rhea" id="RHEA-COMP:11060"/>
        <dbReference type="Rhea" id="RHEA-COMP:11605"/>
        <dbReference type="ChEBI" id="CHEBI:15378"/>
        <dbReference type="ChEBI" id="CHEBI:30013"/>
        <dbReference type="ChEBI" id="CHEBI:30616"/>
        <dbReference type="ChEBI" id="CHEBI:61977"/>
        <dbReference type="ChEBI" id="CHEBI:456216"/>
        <dbReference type="EC" id="2.7.11.1"/>
    </reaction>
</comment>
<dbReference type="Pfam" id="PF07714">
    <property type="entry name" value="PK_Tyr_Ser-Thr"/>
    <property type="match status" value="1"/>
</dbReference>
<evidence type="ECO:0000256" key="1">
    <source>
        <dbReference type="ARBA" id="ARBA00004251"/>
    </source>
</evidence>
<feature type="domain" description="Apple" evidence="21">
    <location>
        <begin position="335"/>
        <end position="416"/>
    </location>
</feature>
<dbReference type="GO" id="GO:0005524">
    <property type="term" value="F:ATP binding"/>
    <property type="evidence" value="ECO:0007669"/>
    <property type="project" value="UniProtKB-KW"/>
</dbReference>
<dbReference type="PROSITE" id="PS50011">
    <property type="entry name" value="PROTEIN_KINASE_DOM"/>
    <property type="match status" value="1"/>
</dbReference>
<dbReference type="PANTHER" id="PTHR27002:SF880">
    <property type="entry name" value="RECEPTOR-LIKE SERINE_THREONINE-PROTEIN KINASE"/>
    <property type="match status" value="1"/>
</dbReference>
<dbReference type="Proteomes" id="UP001603857">
    <property type="component" value="Unassembled WGS sequence"/>
</dbReference>
<evidence type="ECO:0000256" key="9">
    <source>
        <dbReference type="ARBA" id="ARBA00022840"/>
    </source>
</evidence>
<dbReference type="SMART" id="SM00108">
    <property type="entry name" value="B_lectin"/>
    <property type="match status" value="1"/>
</dbReference>
<evidence type="ECO:0000256" key="12">
    <source>
        <dbReference type="ARBA" id="ARBA00023180"/>
    </source>
</evidence>
<keyword evidence="6 18" id="KW-0732">Signal</keyword>
<dbReference type="Gene3D" id="3.50.4.10">
    <property type="entry name" value="Hepatocyte Growth Factor"/>
    <property type="match status" value="1"/>
</dbReference>
<feature type="compositionally biased region" description="Polar residues" evidence="16">
    <location>
        <begin position="809"/>
        <end position="834"/>
    </location>
</feature>
<keyword evidence="5 15" id="KW-0808">Transferase</keyword>
<dbReference type="InterPro" id="IPR024171">
    <property type="entry name" value="SRK-like_kinase"/>
</dbReference>
<evidence type="ECO:0000256" key="17">
    <source>
        <dbReference type="SAM" id="Phobius"/>
    </source>
</evidence>
<dbReference type="FunFam" id="3.30.200.20:FF:000195">
    <property type="entry name" value="G-type lectin S-receptor-like serine/threonine-protein kinase"/>
    <property type="match status" value="1"/>
</dbReference>
<comment type="catalytic activity">
    <reaction evidence="14 15">
        <text>L-seryl-[protein] + ATP = O-phospho-L-seryl-[protein] + ADP + H(+)</text>
        <dbReference type="Rhea" id="RHEA:17989"/>
        <dbReference type="Rhea" id="RHEA-COMP:9863"/>
        <dbReference type="Rhea" id="RHEA-COMP:11604"/>
        <dbReference type="ChEBI" id="CHEBI:15378"/>
        <dbReference type="ChEBI" id="CHEBI:29999"/>
        <dbReference type="ChEBI" id="CHEBI:30616"/>
        <dbReference type="ChEBI" id="CHEBI:83421"/>
        <dbReference type="ChEBI" id="CHEBI:456216"/>
        <dbReference type="EC" id="2.7.11.1"/>
    </reaction>
</comment>
<keyword evidence="17" id="KW-0812">Transmembrane</keyword>
<keyword evidence="4" id="KW-0597">Phosphoprotein</keyword>
<evidence type="ECO:0000256" key="7">
    <source>
        <dbReference type="ARBA" id="ARBA00022741"/>
    </source>
</evidence>
<organism evidence="22 23">
    <name type="scientific">Flemingia macrophylla</name>
    <dbReference type="NCBI Taxonomy" id="520843"/>
    <lineage>
        <taxon>Eukaryota</taxon>
        <taxon>Viridiplantae</taxon>
        <taxon>Streptophyta</taxon>
        <taxon>Embryophyta</taxon>
        <taxon>Tracheophyta</taxon>
        <taxon>Spermatophyta</taxon>
        <taxon>Magnoliopsida</taxon>
        <taxon>eudicotyledons</taxon>
        <taxon>Gunneridae</taxon>
        <taxon>Pentapetalae</taxon>
        <taxon>rosids</taxon>
        <taxon>fabids</taxon>
        <taxon>Fabales</taxon>
        <taxon>Fabaceae</taxon>
        <taxon>Papilionoideae</taxon>
        <taxon>50 kb inversion clade</taxon>
        <taxon>NPAAA clade</taxon>
        <taxon>indigoferoid/millettioid clade</taxon>
        <taxon>Phaseoleae</taxon>
        <taxon>Flemingia</taxon>
    </lineage>
</organism>
<feature type="signal peptide" evidence="18">
    <location>
        <begin position="1"/>
        <end position="22"/>
    </location>
</feature>
<evidence type="ECO:0000256" key="16">
    <source>
        <dbReference type="SAM" id="MobiDB-lite"/>
    </source>
</evidence>
<comment type="similarity">
    <text evidence="15">Belongs to the protein kinase superfamily. Ser/Thr protein kinase family.</text>
</comment>
<dbReference type="AlphaFoldDB" id="A0ABD1M6V5"/>
<keyword evidence="7 15" id="KW-0547">Nucleotide-binding</keyword>
<dbReference type="PROSITE" id="PS50927">
    <property type="entry name" value="BULB_LECTIN"/>
    <property type="match status" value="1"/>
</dbReference>
<keyword evidence="11" id="KW-0675">Receptor</keyword>
<feature type="transmembrane region" description="Helical" evidence="17">
    <location>
        <begin position="452"/>
        <end position="475"/>
    </location>
</feature>
<keyword evidence="23" id="KW-1185">Reference proteome</keyword>
<evidence type="ECO:0000256" key="14">
    <source>
        <dbReference type="ARBA" id="ARBA00048679"/>
    </source>
</evidence>
<dbReference type="InterPro" id="IPR036426">
    <property type="entry name" value="Bulb-type_lectin_dom_sf"/>
</dbReference>
<dbReference type="FunFam" id="2.90.10.10:FF:000029">
    <property type="entry name" value="G-type lectin S-receptor-like serine/threonine-protein kinase"/>
    <property type="match status" value="1"/>
</dbReference>
<reference evidence="22 23" key="1">
    <citation type="submission" date="2024-08" db="EMBL/GenBank/DDBJ databases">
        <title>Insights into the chromosomal genome structure of Flemingia macrophylla.</title>
        <authorList>
            <person name="Ding Y."/>
            <person name="Zhao Y."/>
            <person name="Bi W."/>
            <person name="Wu M."/>
            <person name="Zhao G."/>
            <person name="Gong Y."/>
            <person name="Li W."/>
            <person name="Zhang P."/>
        </authorList>
    </citation>
    <scope>NUCLEOTIDE SEQUENCE [LARGE SCALE GENOMIC DNA]</scope>
    <source>
        <strain evidence="22">DYQJB</strain>
        <tissue evidence="22">Leaf</tissue>
    </source>
</reference>
<dbReference type="Gene3D" id="3.30.200.20">
    <property type="entry name" value="Phosphorylase Kinase, domain 1"/>
    <property type="match status" value="1"/>
</dbReference>
<evidence type="ECO:0000256" key="15">
    <source>
        <dbReference type="PIRNR" id="PIRNR000641"/>
    </source>
</evidence>
<evidence type="ECO:0000256" key="4">
    <source>
        <dbReference type="ARBA" id="ARBA00022553"/>
    </source>
</evidence>
<dbReference type="CDD" id="cd14066">
    <property type="entry name" value="STKc_IRAK"/>
    <property type="match status" value="1"/>
</dbReference>
<dbReference type="InterPro" id="IPR000858">
    <property type="entry name" value="S_locus_glycoprot_dom"/>
</dbReference>
<sequence>MESFKALVLCSLLLHFIPGFNTLDTIAPGQSLKDKETLVSANGAFEVGFFNFGDPNSQYLGIWYRGISPRTVMWVANRDAPVRSSGVLNVTYEGNLVIFNGSGAIVWSSNTSTTAKKPIVQLLETGNLVVKEESNPKILLWQSFDLPGDTLLPGMRIRSNMVSGGFTSLTSWRDTQDPGRGEYSYHIDTRGFPQVVIAKRGALLYRVGSWNGNILSGISSETLYKYFNFSFVITEKEVSYGYELLNRSLVSRYIITSTGQIQRFFLSDLTDSWQLFYSGPSDECDNYAICGVNSDCDVSNSPTCECFQGFIPKSLENWNSHNWSEGCVRRVNLDCGNSDGFLKYQGMKLPDTSTSWFDKSMSLEECEKFCMKNCSCTAYANLDIRDGGSGCLLWFNNIMDVRKLTSGGQDLYIRVAASELGSLRSGCLNFSNLVFNTAFNLSGHNKGLNKKMLAGILVGCIVFILAMIILGVTILRRKKLENPGRNQIVSWKNHTDNTEKDQIDIPIFDFSTIANATSNFSISNKLGEGGFGPVYKGTLTNGQDIAVKRLCNDSGQGPKEFINEVVLIANLQHRNLVKLIGCCIQDDERILIYEFMMNRSLDYFIFDVGRKSLLHWALRFQIICGIARGLLYLHEDSRLRIIHRDLKTSNILLDENMNPKISDFGLARTFGGDEIEGKTKRVVGTYGYISPEFAARGNFSVKSDVFSFGVIVLETVSGKKNTECFDHHDHDLLGHAWRLWCEERPLKLIDESLDESIAQAEDDVLRCIQIGLLCVQDRPEYRPDMSVVILMLNGEKPLPRPREPAFYPHQSSSSTGNSKLQSTNEVSMSSLGAR</sequence>
<evidence type="ECO:0000256" key="18">
    <source>
        <dbReference type="SAM" id="SignalP"/>
    </source>
</evidence>
<dbReference type="EMBL" id="JBGMDY010000006">
    <property type="protein sequence ID" value="KAL2331507.1"/>
    <property type="molecule type" value="Genomic_DNA"/>
</dbReference>
<dbReference type="GO" id="GO:0005886">
    <property type="term" value="C:plasma membrane"/>
    <property type="evidence" value="ECO:0007669"/>
    <property type="project" value="UniProtKB-SubCell"/>
</dbReference>
<feature type="chain" id="PRO_5044800851" description="Receptor-like serine/threonine-protein kinase" evidence="18">
    <location>
        <begin position="23"/>
        <end position="834"/>
    </location>
</feature>
<dbReference type="FunFam" id="3.50.4.10:FF:000002">
    <property type="entry name" value="G-type lectin S-receptor-like serine/threonine-protein kinase"/>
    <property type="match status" value="1"/>
</dbReference>
<dbReference type="PANTHER" id="PTHR27002">
    <property type="entry name" value="RECEPTOR-LIKE SERINE/THREONINE-PROTEIN KINASE SD1-8"/>
    <property type="match status" value="1"/>
</dbReference>
<evidence type="ECO:0000256" key="3">
    <source>
        <dbReference type="ARBA" id="ARBA00022527"/>
    </source>
</evidence>
<proteinExistence type="inferred from homology"/>
<feature type="region of interest" description="Disordered" evidence="16">
    <location>
        <begin position="799"/>
        <end position="834"/>
    </location>
</feature>
<evidence type="ECO:0000256" key="5">
    <source>
        <dbReference type="ARBA" id="ARBA00022679"/>
    </source>
</evidence>
<dbReference type="CDD" id="cd00028">
    <property type="entry name" value="B_lectin"/>
    <property type="match status" value="1"/>
</dbReference>
<dbReference type="EC" id="2.7.11.1" evidence="15"/>
<dbReference type="Pfam" id="PF00954">
    <property type="entry name" value="S_locus_glycop"/>
    <property type="match status" value="1"/>
</dbReference>
<dbReference type="FunFam" id="1.10.510.10:FF:000060">
    <property type="entry name" value="G-type lectin S-receptor-like serine/threonine-protein kinase"/>
    <property type="match status" value="1"/>
</dbReference>
<feature type="domain" description="Bulb-type lectin" evidence="20">
    <location>
        <begin position="23"/>
        <end position="143"/>
    </location>
</feature>
<protein>
    <recommendedName>
        <fullName evidence="15">Receptor-like serine/threonine-protein kinase</fullName>
        <ecNumber evidence="15">2.7.11.1</ecNumber>
    </recommendedName>
</protein>
<keyword evidence="8 15" id="KW-0418">Kinase</keyword>
<dbReference type="PROSITE" id="PS50948">
    <property type="entry name" value="PAN"/>
    <property type="match status" value="1"/>
</dbReference>
<evidence type="ECO:0000256" key="11">
    <source>
        <dbReference type="ARBA" id="ARBA00023170"/>
    </source>
</evidence>